<accession>C5FQV4</accession>
<gene>
    <name evidence="2" type="ORF">MCYG_05076</name>
</gene>
<feature type="region of interest" description="Disordered" evidence="1">
    <location>
        <begin position="180"/>
        <end position="216"/>
    </location>
</feature>
<feature type="compositionally biased region" description="Acidic residues" evidence="1">
    <location>
        <begin position="271"/>
        <end position="281"/>
    </location>
</feature>
<proteinExistence type="predicted"/>
<protein>
    <submittedName>
        <fullName evidence="2">Uncharacterized protein</fullName>
    </submittedName>
</protein>
<dbReference type="HOGENOM" id="CLU_760695_0_0_1"/>
<feature type="compositionally biased region" description="Polar residues" evidence="1">
    <location>
        <begin position="298"/>
        <end position="308"/>
    </location>
</feature>
<dbReference type="Proteomes" id="UP000002035">
    <property type="component" value="Unassembled WGS sequence"/>
</dbReference>
<evidence type="ECO:0000313" key="3">
    <source>
        <dbReference type="Proteomes" id="UP000002035"/>
    </source>
</evidence>
<sequence>MFQHGYLGIEYPHSGTIDQDIITSRKALQSTARAISAESSSRLASMAQHSPEYELPRSALISAAGLPSSAYIYSNTPFPYQQTTYQPAATTTSTASYLPKYQQTQYTSEQSTPSDYLYSSMDQALPAYGQYQMSQDGYYDLSSTMSMIYAQQQDIDMTSSTYDATPLSHAHLSLPAMESNTAFSTPDMPSNQQFPEPKTPPPPTSSTSSCESVRDEEDLVGVGLYDEPLSTYWDESLSSSVDPILYPHPIMRKGLKLEETLDPSTLNCSDMDADGDDDEEQAGQPAKSTDTTSKHNELNNAGGLNTSGDGHLFPVDEDTSYNAHINWTAAPAVMLNSFVAFPGSYQNDYASY</sequence>
<organism evidence="2 3">
    <name type="scientific">Arthroderma otae (strain ATCC MYA-4605 / CBS 113480)</name>
    <name type="common">Microsporum canis</name>
    <dbReference type="NCBI Taxonomy" id="554155"/>
    <lineage>
        <taxon>Eukaryota</taxon>
        <taxon>Fungi</taxon>
        <taxon>Dikarya</taxon>
        <taxon>Ascomycota</taxon>
        <taxon>Pezizomycotina</taxon>
        <taxon>Eurotiomycetes</taxon>
        <taxon>Eurotiomycetidae</taxon>
        <taxon>Onygenales</taxon>
        <taxon>Arthrodermataceae</taxon>
        <taxon>Microsporum</taxon>
    </lineage>
</organism>
<evidence type="ECO:0000256" key="1">
    <source>
        <dbReference type="SAM" id="MobiDB-lite"/>
    </source>
</evidence>
<dbReference type="VEuPathDB" id="FungiDB:MCYG_05076"/>
<dbReference type="OMA" id="TLNCSDM"/>
<dbReference type="eggNOG" id="ENOG502SYFI">
    <property type="taxonomic scope" value="Eukaryota"/>
</dbReference>
<name>C5FQV4_ARTOC</name>
<keyword evidence="3" id="KW-1185">Reference proteome</keyword>
<feature type="region of interest" description="Disordered" evidence="1">
    <location>
        <begin position="263"/>
        <end position="311"/>
    </location>
</feature>
<dbReference type="AlphaFoldDB" id="C5FQV4"/>
<dbReference type="OrthoDB" id="5378435at2759"/>
<reference evidence="3" key="1">
    <citation type="journal article" date="2012" name="MBio">
        <title>Comparative genome analysis of Trichophyton rubrum and related dermatophytes reveals candidate genes involved in infection.</title>
        <authorList>
            <person name="Martinez D.A."/>
            <person name="Oliver B.G."/>
            <person name="Graeser Y."/>
            <person name="Goldberg J.M."/>
            <person name="Li W."/>
            <person name="Martinez-Rossi N.M."/>
            <person name="Monod M."/>
            <person name="Shelest E."/>
            <person name="Barton R.C."/>
            <person name="Birch E."/>
            <person name="Brakhage A.A."/>
            <person name="Chen Z."/>
            <person name="Gurr S.J."/>
            <person name="Heiman D."/>
            <person name="Heitman J."/>
            <person name="Kosti I."/>
            <person name="Rossi A."/>
            <person name="Saif S."/>
            <person name="Samalova M."/>
            <person name="Saunders C.W."/>
            <person name="Shea T."/>
            <person name="Summerbell R.C."/>
            <person name="Xu J."/>
            <person name="Young S."/>
            <person name="Zeng Q."/>
            <person name="Birren B.W."/>
            <person name="Cuomo C.A."/>
            <person name="White T.C."/>
        </authorList>
    </citation>
    <scope>NUCLEOTIDE SEQUENCE [LARGE SCALE GENOMIC DNA]</scope>
    <source>
        <strain evidence="3">ATCC MYA-4605 / CBS 113480</strain>
    </source>
</reference>
<dbReference type="GeneID" id="9230963"/>
<feature type="compositionally biased region" description="Polar residues" evidence="1">
    <location>
        <begin position="180"/>
        <end position="194"/>
    </location>
</feature>
<dbReference type="RefSeq" id="XP_002845207.1">
    <property type="nucleotide sequence ID" value="XM_002845161.1"/>
</dbReference>
<dbReference type="EMBL" id="DS995705">
    <property type="protein sequence ID" value="EEQ32257.1"/>
    <property type="molecule type" value="Genomic_DNA"/>
</dbReference>
<evidence type="ECO:0000313" key="2">
    <source>
        <dbReference type="EMBL" id="EEQ32257.1"/>
    </source>
</evidence>